<dbReference type="PROSITE" id="PS51450">
    <property type="entry name" value="LRR"/>
    <property type="match status" value="1"/>
</dbReference>
<feature type="region of interest" description="Disordered" evidence="4">
    <location>
        <begin position="73"/>
        <end position="97"/>
    </location>
</feature>
<dbReference type="EMBL" id="JBGBPQ010000004">
    <property type="protein sequence ID" value="KAL1526038.1"/>
    <property type="molecule type" value="Genomic_DNA"/>
</dbReference>
<sequence length="370" mass="40148">MGARQLRRARGQVAASSSPPRIERALFRHALLRQVVALTRSVDATRTPSTRPLDPPPPSPLLRFPMLRIDFESHSRDRSPSPTSPMGRESATLSGHKLSPTAQRCAFRCPSLENLGVENVMALHLPVCTTLQQTIPVPATPKKQDEQPTVRQEQKAKDSDTSLETTIHLDEPMKTTDEVVALSLKIACSPNLEVLNLPYNRLGDKLDILIQALSAGRLSCEGLLPNLRALNLCGNAMNDETFSTLMIALEMGGLPNLSMLDVSSNRLTTLAPLARAAEAMPLKLSVLKAEYNSLESLDAIVDATVGGRFPLLHTLWIAGNLLSDNSLEALGKVVGKGSSLRTVHISMNYFTYQATEALQAGAASSVHLVW</sequence>
<dbReference type="Gene3D" id="3.80.10.10">
    <property type="entry name" value="Ribonuclease Inhibitor"/>
    <property type="match status" value="1"/>
</dbReference>
<evidence type="ECO:0000256" key="2">
    <source>
        <dbReference type="ARBA" id="ARBA00022614"/>
    </source>
</evidence>
<evidence type="ECO:0000256" key="3">
    <source>
        <dbReference type="ARBA" id="ARBA00022737"/>
    </source>
</evidence>
<protein>
    <submittedName>
        <fullName evidence="5">Uncharacterized protein</fullName>
    </submittedName>
</protein>
<dbReference type="InterPro" id="IPR032675">
    <property type="entry name" value="LRR_dom_sf"/>
</dbReference>
<dbReference type="GO" id="GO:0005634">
    <property type="term" value="C:nucleus"/>
    <property type="evidence" value="ECO:0007669"/>
    <property type="project" value="TreeGrafter"/>
</dbReference>
<keyword evidence="1" id="KW-0343">GTPase activation</keyword>
<dbReference type="GO" id="GO:0005829">
    <property type="term" value="C:cytosol"/>
    <property type="evidence" value="ECO:0007669"/>
    <property type="project" value="TreeGrafter"/>
</dbReference>
<dbReference type="GO" id="GO:0048471">
    <property type="term" value="C:perinuclear region of cytoplasm"/>
    <property type="evidence" value="ECO:0007669"/>
    <property type="project" value="TreeGrafter"/>
</dbReference>
<dbReference type="InterPro" id="IPR027038">
    <property type="entry name" value="RanGap"/>
</dbReference>
<organism evidence="5 6">
    <name type="scientific">Prymnesium parvum</name>
    <name type="common">Toxic golden alga</name>
    <dbReference type="NCBI Taxonomy" id="97485"/>
    <lineage>
        <taxon>Eukaryota</taxon>
        <taxon>Haptista</taxon>
        <taxon>Haptophyta</taxon>
        <taxon>Prymnesiophyceae</taxon>
        <taxon>Prymnesiales</taxon>
        <taxon>Prymnesiaceae</taxon>
        <taxon>Prymnesium</taxon>
    </lineage>
</organism>
<reference evidence="5 6" key="1">
    <citation type="journal article" date="2024" name="Science">
        <title>Giant polyketide synthase enzymes in the biosynthesis of giant marine polyether toxins.</title>
        <authorList>
            <person name="Fallon T.R."/>
            <person name="Shende V.V."/>
            <person name="Wierzbicki I.H."/>
            <person name="Pendleton A.L."/>
            <person name="Watervoot N.F."/>
            <person name="Auber R.P."/>
            <person name="Gonzalez D.J."/>
            <person name="Wisecaver J.H."/>
            <person name="Moore B.S."/>
        </authorList>
    </citation>
    <scope>NUCLEOTIDE SEQUENCE [LARGE SCALE GENOMIC DNA]</scope>
    <source>
        <strain evidence="5 6">12B1</strain>
    </source>
</reference>
<name>A0AB34JV80_PRYPA</name>
<dbReference type="AlphaFoldDB" id="A0AB34JV80"/>
<feature type="compositionally biased region" description="Basic and acidic residues" evidence="4">
    <location>
        <begin position="142"/>
        <end position="160"/>
    </location>
</feature>
<evidence type="ECO:0000313" key="6">
    <source>
        <dbReference type="Proteomes" id="UP001515480"/>
    </source>
</evidence>
<evidence type="ECO:0000313" key="5">
    <source>
        <dbReference type="EMBL" id="KAL1526038.1"/>
    </source>
</evidence>
<dbReference type="InterPro" id="IPR001611">
    <property type="entry name" value="Leu-rich_rpt"/>
</dbReference>
<dbReference type="PANTHER" id="PTHR24113:SF12">
    <property type="entry name" value="RAN GTPASE-ACTIVATING PROTEIN 1"/>
    <property type="match status" value="1"/>
</dbReference>
<proteinExistence type="predicted"/>
<keyword evidence="3" id="KW-0677">Repeat</keyword>
<keyword evidence="2" id="KW-0433">Leucine-rich repeat</keyword>
<dbReference type="PANTHER" id="PTHR24113">
    <property type="entry name" value="RAN GTPASE-ACTIVATING PROTEIN 1"/>
    <property type="match status" value="1"/>
</dbReference>
<dbReference type="GO" id="GO:0005096">
    <property type="term" value="F:GTPase activator activity"/>
    <property type="evidence" value="ECO:0007669"/>
    <property type="project" value="UniProtKB-KW"/>
</dbReference>
<dbReference type="Proteomes" id="UP001515480">
    <property type="component" value="Unassembled WGS sequence"/>
</dbReference>
<comment type="caution">
    <text evidence="5">The sequence shown here is derived from an EMBL/GenBank/DDBJ whole genome shotgun (WGS) entry which is preliminary data.</text>
</comment>
<accession>A0AB34JV80</accession>
<dbReference type="GO" id="GO:0031267">
    <property type="term" value="F:small GTPase binding"/>
    <property type="evidence" value="ECO:0007669"/>
    <property type="project" value="TreeGrafter"/>
</dbReference>
<dbReference type="GO" id="GO:0006913">
    <property type="term" value="P:nucleocytoplasmic transport"/>
    <property type="evidence" value="ECO:0007669"/>
    <property type="project" value="TreeGrafter"/>
</dbReference>
<gene>
    <name evidence="5" type="ORF">AB1Y20_020859</name>
</gene>
<keyword evidence="6" id="KW-1185">Reference proteome</keyword>
<feature type="region of interest" description="Disordered" evidence="4">
    <location>
        <begin position="43"/>
        <end position="62"/>
    </location>
</feature>
<feature type="region of interest" description="Disordered" evidence="4">
    <location>
        <begin position="139"/>
        <end position="165"/>
    </location>
</feature>
<evidence type="ECO:0000256" key="4">
    <source>
        <dbReference type="SAM" id="MobiDB-lite"/>
    </source>
</evidence>
<evidence type="ECO:0000256" key="1">
    <source>
        <dbReference type="ARBA" id="ARBA00022468"/>
    </source>
</evidence>
<dbReference type="SUPFAM" id="SSF52047">
    <property type="entry name" value="RNI-like"/>
    <property type="match status" value="1"/>
</dbReference>